<feature type="domain" description="ResB-like" evidence="7">
    <location>
        <begin position="360"/>
        <end position="444"/>
    </location>
</feature>
<dbReference type="STRING" id="351605.Gura_3842"/>
<keyword evidence="9" id="KW-1185">Reference proteome</keyword>
<dbReference type="InterPro" id="IPR007816">
    <property type="entry name" value="ResB-like_domain"/>
</dbReference>
<evidence type="ECO:0000256" key="2">
    <source>
        <dbReference type="ARBA" id="ARBA00022692"/>
    </source>
</evidence>
<name>A5G874_GEOUR</name>
<dbReference type="Pfam" id="PF05140">
    <property type="entry name" value="ResB"/>
    <property type="match status" value="2"/>
</dbReference>
<dbReference type="RefSeq" id="WP_011940638.1">
    <property type="nucleotide sequence ID" value="NC_009483.1"/>
</dbReference>
<dbReference type="OrthoDB" id="9770923at2"/>
<evidence type="ECO:0000313" key="9">
    <source>
        <dbReference type="Proteomes" id="UP000006695"/>
    </source>
</evidence>
<dbReference type="PANTHER" id="PTHR31566:SF0">
    <property type="entry name" value="CYTOCHROME C BIOGENESIS PROTEIN CCS1, CHLOROPLASTIC"/>
    <property type="match status" value="1"/>
</dbReference>
<evidence type="ECO:0000256" key="3">
    <source>
        <dbReference type="ARBA" id="ARBA00022748"/>
    </source>
</evidence>
<keyword evidence="3" id="KW-0201">Cytochrome c-type biogenesis</keyword>
<evidence type="ECO:0000256" key="5">
    <source>
        <dbReference type="ARBA" id="ARBA00023136"/>
    </source>
</evidence>
<evidence type="ECO:0000256" key="4">
    <source>
        <dbReference type="ARBA" id="ARBA00022989"/>
    </source>
</evidence>
<sequence>MTTNKRGFAQMLWDFFCSLKLSIALLIGLALTSIIGTVIPQAPVPQEYIQSISTVKLQMYDKLGFFDMYHSWWFILLLYLLTVNLVACSIKRLPRVWKIISEPTLIMDEGFERSLSLTREFKISGGAAALKDKMAAFLKGEFAEPVITEVNGEYHLFAQKNPYCRLGVYVVHLSIIIIFIGALIGSFFGYKAYVNIAEGTSVNTVESRSGKSIDLGFAVKCEKFAVAFYDTGAPKEFKSILTVLQDGKPVPGYENVKVIVNDPLTYKGITFYQSSYGAAGDAVYHFSVRNRNGGQAVPVVAHQDERVSLPDGSFLQIIGVAPEVGNDFPGCPGPGAKLEITRPNGEKQYAIVLLNSNCRDFDEKRGSDLIFTFDGKDEKFFTGLQVAKDPGVWVVWLGCALMVVGICMAFFMSHKRVWLRVANGRVTIGGTASKNPAGFELAFDELTEKLGKQ</sequence>
<dbReference type="EMBL" id="CP000698">
    <property type="protein sequence ID" value="ABQ27992.1"/>
    <property type="molecule type" value="Genomic_DNA"/>
</dbReference>
<evidence type="ECO:0000313" key="8">
    <source>
        <dbReference type="EMBL" id="ABQ27992.1"/>
    </source>
</evidence>
<dbReference type="HOGENOM" id="CLU_034630_1_0_7"/>
<organism evidence="8 9">
    <name type="scientific">Geotalea uraniireducens (strain Rf4)</name>
    <name type="common">Geobacter uraniireducens</name>
    <dbReference type="NCBI Taxonomy" id="351605"/>
    <lineage>
        <taxon>Bacteria</taxon>
        <taxon>Pseudomonadati</taxon>
        <taxon>Thermodesulfobacteriota</taxon>
        <taxon>Desulfuromonadia</taxon>
        <taxon>Geobacterales</taxon>
        <taxon>Geobacteraceae</taxon>
        <taxon>Geotalea</taxon>
    </lineage>
</organism>
<feature type="transmembrane region" description="Helical" evidence="6">
    <location>
        <begin position="166"/>
        <end position="190"/>
    </location>
</feature>
<feature type="transmembrane region" description="Helical" evidence="6">
    <location>
        <begin position="12"/>
        <end position="39"/>
    </location>
</feature>
<feature type="domain" description="ResB-like" evidence="7">
    <location>
        <begin position="19"/>
        <end position="348"/>
    </location>
</feature>
<keyword evidence="4 6" id="KW-1133">Transmembrane helix</keyword>
<keyword evidence="5 6" id="KW-0472">Membrane</keyword>
<reference evidence="8 9" key="1">
    <citation type="submission" date="2007-05" db="EMBL/GenBank/DDBJ databases">
        <title>Complete sequence of Geobacter uraniireducens Rf4.</title>
        <authorList>
            <consortium name="US DOE Joint Genome Institute"/>
            <person name="Copeland A."/>
            <person name="Lucas S."/>
            <person name="Lapidus A."/>
            <person name="Barry K."/>
            <person name="Detter J.C."/>
            <person name="Glavina del Rio T."/>
            <person name="Hammon N."/>
            <person name="Israni S."/>
            <person name="Dalin E."/>
            <person name="Tice H."/>
            <person name="Pitluck S."/>
            <person name="Chertkov O."/>
            <person name="Brettin T."/>
            <person name="Bruce D."/>
            <person name="Han C."/>
            <person name="Schmutz J."/>
            <person name="Larimer F."/>
            <person name="Land M."/>
            <person name="Hauser L."/>
            <person name="Kyrpides N."/>
            <person name="Mikhailova N."/>
            <person name="Shelobolina E."/>
            <person name="Aklujkar M."/>
            <person name="Lovley D."/>
            <person name="Richardson P."/>
        </authorList>
    </citation>
    <scope>NUCLEOTIDE SEQUENCE [LARGE SCALE GENOMIC DNA]</scope>
    <source>
        <strain evidence="8 9">Rf4</strain>
    </source>
</reference>
<dbReference type="KEGG" id="gur:Gura_3842"/>
<evidence type="ECO:0000256" key="6">
    <source>
        <dbReference type="SAM" id="Phobius"/>
    </source>
</evidence>
<keyword evidence="2 6" id="KW-0812">Transmembrane</keyword>
<dbReference type="InterPro" id="IPR023494">
    <property type="entry name" value="Cyt_c_bgen_Ccs1/CcsB/ResB"/>
</dbReference>
<dbReference type="AlphaFoldDB" id="A5G874"/>
<feature type="transmembrane region" description="Helical" evidence="6">
    <location>
        <begin position="71"/>
        <end position="90"/>
    </location>
</feature>
<dbReference type="Proteomes" id="UP000006695">
    <property type="component" value="Chromosome"/>
</dbReference>
<dbReference type="GO" id="GO:0016020">
    <property type="term" value="C:membrane"/>
    <property type="evidence" value="ECO:0007669"/>
    <property type="project" value="UniProtKB-SubCell"/>
</dbReference>
<evidence type="ECO:0000259" key="7">
    <source>
        <dbReference type="Pfam" id="PF05140"/>
    </source>
</evidence>
<protein>
    <submittedName>
        <fullName evidence="8">ResB family protein</fullName>
    </submittedName>
</protein>
<proteinExistence type="predicted"/>
<comment type="subcellular location">
    <subcellularLocation>
        <location evidence="1">Membrane</location>
        <topology evidence="1">Multi-pass membrane protein</topology>
    </subcellularLocation>
</comment>
<dbReference type="PANTHER" id="PTHR31566">
    <property type="entry name" value="CYTOCHROME C BIOGENESIS PROTEIN CCS1, CHLOROPLASTIC"/>
    <property type="match status" value="1"/>
</dbReference>
<gene>
    <name evidence="8" type="ordered locus">Gura_3842</name>
</gene>
<accession>A5G874</accession>
<evidence type="ECO:0000256" key="1">
    <source>
        <dbReference type="ARBA" id="ARBA00004141"/>
    </source>
</evidence>
<dbReference type="GO" id="GO:0017004">
    <property type="term" value="P:cytochrome complex assembly"/>
    <property type="evidence" value="ECO:0007669"/>
    <property type="project" value="UniProtKB-KW"/>
</dbReference>
<feature type="transmembrane region" description="Helical" evidence="6">
    <location>
        <begin position="393"/>
        <end position="412"/>
    </location>
</feature>